<dbReference type="EMBL" id="BOPG01000023">
    <property type="protein sequence ID" value="GIJ55967.1"/>
    <property type="molecule type" value="Genomic_DNA"/>
</dbReference>
<dbReference type="AlphaFoldDB" id="A0A8J3Z3D8"/>
<protein>
    <submittedName>
        <fullName evidence="1">Uncharacterized protein</fullName>
    </submittedName>
</protein>
<dbReference type="Proteomes" id="UP000612585">
    <property type="component" value="Unassembled WGS sequence"/>
</dbReference>
<evidence type="ECO:0000313" key="2">
    <source>
        <dbReference type="Proteomes" id="UP000612585"/>
    </source>
</evidence>
<evidence type="ECO:0000313" key="1">
    <source>
        <dbReference type="EMBL" id="GIJ55967.1"/>
    </source>
</evidence>
<keyword evidence="2" id="KW-1185">Reference proteome</keyword>
<organism evidence="1 2">
    <name type="scientific">Virgisporangium aurantiacum</name>
    <dbReference type="NCBI Taxonomy" id="175570"/>
    <lineage>
        <taxon>Bacteria</taxon>
        <taxon>Bacillati</taxon>
        <taxon>Actinomycetota</taxon>
        <taxon>Actinomycetes</taxon>
        <taxon>Micromonosporales</taxon>
        <taxon>Micromonosporaceae</taxon>
        <taxon>Virgisporangium</taxon>
    </lineage>
</organism>
<comment type="caution">
    <text evidence="1">The sequence shown here is derived from an EMBL/GenBank/DDBJ whole genome shotgun (WGS) entry which is preliminary data.</text>
</comment>
<gene>
    <name evidence="1" type="ORF">Vau01_034830</name>
</gene>
<dbReference type="RefSeq" id="WP_203993544.1">
    <property type="nucleotide sequence ID" value="NZ_BOPG01000023.1"/>
</dbReference>
<name>A0A8J3Z3D8_9ACTN</name>
<reference evidence="1" key="1">
    <citation type="submission" date="2021-01" db="EMBL/GenBank/DDBJ databases">
        <title>Whole genome shotgun sequence of Virgisporangium aurantiacum NBRC 16421.</title>
        <authorList>
            <person name="Komaki H."/>
            <person name="Tamura T."/>
        </authorList>
    </citation>
    <scope>NUCLEOTIDE SEQUENCE</scope>
    <source>
        <strain evidence="1">NBRC 16421</strain>
    </source>
</reference>
<sequence length="186" mass="20346">MRVFWIDQGYDRERGTADAGRYATHVRASAGAFTDTIGDISPVGFACVAWRLATDLAPGYVRAHRRVLDATCVRNEYDGGLGARVTLITPWPAELTANRAWNHDQGWRDWPVVLGQYVQPPARDLARAPHARATLLVEAPLPLDGLPAAPESEKDDLATAATRAVTVLVRELNTLLAPMVRQLEPA</sequence>
<proteinExistence type="predicted"/>
<accession>A0A8J3Z3D8</accession>